<dbReference type="Proteomes" id="UP000007350">
    <property type="component" value="Unassembled WGS sequence"/>
</dbReference>
<gene>
    <name evidence="2" type="ORF">MOQ_004600</name>
</gene>
<sequence length="1231" mass="136565">MRRFYSFFRASEGGYVDTCIYLLQWSSARRGKRKHPGNGRRGNWRGTKMGGGQSSSGVAVETHIKKWESALKELEQVARANRGIMDQDRIYSNAVGVTDQRPGTGEDGLDPSSRGMRRSSQVSFGASASASALVAGASQQPVPQVVLPQAPQQRHNQTSTEASPRTLAIGVSYASAVNNNSITDASKIGSSTGQHTKHKRQQVLGIRKARMNFFKSYEIERPEEDASLMECSHFGATAVALSYLLGGENGCKDRKKRVTVEDIFFAAHVPLHYLHGGVQGLPVMSDIIRDFISVDNRFKNEYGLSVMHFDISPTLGQVELGNNDVGDRQRRMQLPEFSKVITHDCEEETQLIRIVSYDPYVLQQETLVDAFDDEDEGHSALAASALINARHAAPLYGRGNRGAYAVIVDVRNVVQLMVTLAEGVVGESLHVKLMEVSAAALYKAMTVVNSGGRSRGFIRIFRKDSVPLMTNDEVQSMFAPELSSGKVIGSTLQGIHASVVSTHISPHIVAVAWAMHLLGGVRPNSHGYGNGLPVSDIVRQMRFPADVFIDGSLPLGEVFRYAREYVRITNRNYNVAVYPVLTKISRDDAVPTISVFELESIIIDVQNANEDPEVPEHVMAIMYNANVAHNVLNISKVPQWCLLAGYDLETQMVLLIDAHSKKFMQTWTCPLDRLHKAMTSNGYIIFSKSREAASRNKSSESSTCGGSQVLGFVPEPALVGAPRRISSTVQSRLELLQEQESLGGGHVELVKTFHFPSLPLSSTMIALALTKLGVFTTFEDVIMALPFEISSLMLRYFTVESLAVCLTTYIATVGLSMDVQTYHTDRCCGGDPRISWEDFRNLFVETVKNTNRVLFVLFNKEKIDIFGAFHPFGSTGIVVDYNSATESVTMMDSNPNSYFRTWPVSLKTLYEVLLDEDAKHRRSGCITLTRREGQCKSCFPLEYTREFPLHILPVQNIFHVSPSPHFQALSFAFAQLGFFYSPEEIFYEAYLKTMADQRRRGSQAFAWRDVDVSLTVINKQIDARFLAQVCRMFIESRNPKKSGKPGTLKRTSGGGGNASNGKSDADTIQVELLDDVELDDLPTILMDATRREDNKSVLLLNYDTTKAHNVDRWGRSVALVKSYNPETEMVELWEGEHAVFGLNFIVSLAKLIEIGDLQNEGRSAYGFVKLERVKERAVPKRLTLMKGPDPDDEEPATGTTSPSASQGNNNMTRRNRGMVATFLGDKLHEEI</sequence>
<feature type="region of interest" description="Disordered" evidence="1">
    <location>
        <begin position="1181"/>
        <end position="1215"/>
    </location>
</feature>
<dbReference type="OrthoDB" id="275602at2759"/>
<evidence type="ECO:0000256" key="1">
    <source>
        <dbReference type="SAM" id="MobiDB-lite"/>
    </source>
</evidence>
<dbReference type="AlphaFoldDB" id="K2M937"/>
<protein>
    <submittedName>
        <fullName evidence="2">Uncharacterized protein</fullName>
    </submittedName>
</protein>
<reference evidence="2 3" key="1">
    <citation type="journal article" date="2012" name="BMC Genomics">
        <title>Comparative genomic analysis of human infective Trypanosoma cruzi lineages with the bat-restricted subspecies T. cruzi marinkellei.</title>
        <authorList>
            <person name="Franzen O."/>
            <person name="Talavera-Lopez C."/>
            <person name="Ochaya S."/>
            <person name="Butler C.E."/>
            <person name="Messenger L.A."/>
            <person name="Lewis M.D."/>
            <person name="Llewellyn M.S."/>
            <person name="Marinkelle C.J."/>
            <person name="Tyler K.M."/>
            <person name="Miles M.A."/>
            <person name="Andersson B."/>
        </authorList>
    </citation>
    <scope>NUCLEOTIDE SEQUENCE [LARGE SCALE GENOMIC DNA]</scope>
    <source>
        <strain evidence="2 3">B7</strain>
    </source>
</reference>
<feature type="compositionally biased region" description="Polar residues" evidence="1">
    <location>
        <begin position="1197"/>
        <end position="1206"/>
    </location>
</feature>
<dbReference type="InterPro" id="IPR038765">
    <property type="entry name" value="Papain-like_cys_pep_sf"/>
</dbReference>
<dbReference type="SUPFAM" id="SSF54001">
    <property type="entry name" value="Cysteine proteinases"/>
    <property type="match status" value="2"/>
</dbReference>
<name>K2M937_TRYCR</name>
<feature type="region of interest" description="Disordered" evidence="1">
    <location>
        <begin position="30"/>
        <end position="56"/>
    </location>
</feature>
<dbReference type="InterPro" id="IPR038156">
    <property type="entry name" value="PCS_N_sf"/>
</dbReference>
<organism evidence="2 3">
    <name type="scientific">Trypanosoma cruzi marinkellei</name>
    <dbReference type="NCBI Taxonomy" id="85056"/>
    <lineage>
        <taxon>Eukaryota</taxon>
        <taxon>Discoba</taxon>
        <taxon>Euglenozoa</taxon>
        <taxon>Kinetoplastea</taxon>
        <taxon>Metakinetoplastina</taxon>
        <taxon>Trypanosomatida</taxon>
        <taxon>Trypanosomatidae</taxon>
        <taxon>Trypanosoma</taxon>
        <taxon>Schizotrypanum</taxon>
    </lineage>
</organism>
<accession>K2M937</accession>
<feature type="region of interest" description="Disordered" evidence="1">
    <location>
        <begin position="1037"/>
        <end position="1063"/>
    </location>
</feature>
<evidence type="ECO:0000313" key="2">
    <source>
        <dbReference type="EMBL" id="EKF31558.1"/>
    </source>
</evidence>
<dbReference type="EMBL" id="AHKC01010722">
    <property type="protein sequence ID" value="EKF31558.1"/>
    <property type="molecule type" value="Genomic_DNA"/>
</dbReference>
<evidence type="ECO:0000313" key="3">
    <source>
        <dbReference type="Proteomes" id="UP000007350"/>
    </source>
</evidence>
<dbReference type="Gene3D" id="3.90.70.30">
    <property type="entry name" value="Phytochelatin synthase, N-terminal domain"/>
    <property type="match status" value="2"/>
</dbReference>
<comment type="caution">
    <text evidence="2">The sequence shown here is derived from an EMBL/GenBank/DDBJ whole genome shotgun (WGS) entry which is preliminary data.</text>
</comment>
<feature type="region of interest" description="Disordered" evidence="1">
    <location>
        <begin position="93"/>
        <end position="123"/>
    </location>
</feature>
<proteinExistence type="predicted"/>
<keyword evidence="3" id="KW-1185">Reference proteome</keyword>